<feature type="domain" description="CAAX prenyl protease 2/Lysostaphin resistance protein A-like" evidence="2">
    <location>
        <begin position="125"/>
        <end position="238"/>
    </location>
</feature>
<dbReference type="PIRSF" id="PIRSF026622">
    <property type="entry name" value="Proteas_026622"/>
    <property type="match status" value="1"/>
</dbReference>
<accession>A0A2V4ATM3</accession>
<keyword evidence="1" id="KW-0812">Transmembrane</keyword>
<evidence type="ECO:0000313" key="4">
    <source>
        <dbReference type="Proteomes" id="UP000249915"/>
    </source>
</evidence>
<feature type="transmembrane region" description="Helical" evidence="1">
    <location>
        <begin position="85"/>
        <end position="107"/>
    </location>
</feature>
<organism evidence="3 4">
    <name type="scientific">Prauserella muralis</name>
    <dbReference type="NCBI Taxonomy" id="588067"/>
    <lineage>
        <taxon>Bacteria</taxon>
        <taxon>Bacillati</taxon>
        <taxon>Actinomycetota</taxon>
        <taxon>Actinomycetes</taxon>
        <taxon>Pseudonocardiales</taxon>
        <taxon>Pseudonocardiaceae</taxon>
        <taxon>Prauserella</taxon>
    </lineage>
</organism>
<feature type="transmembrane region" description="Helical" evidence="1">
    <location>
        <begin position="228"/>
        <end position="250"/>
    </location>
</feature>
<dbReference type="InterPro" id="IPR003675">
    <property type="entry name" value="Rce1/LyrA-like_dom"/>
</dbReference>
<comment type="caution">
    <text evidence="3">The sequence shown here is derived from an EMBL/GenBank/DDBJ whole genome shotgun (WGS) entry which is preliminary data.</text>
</comment>
<name>A0A2V4ATM3_9PSEU</name>
<dbReference type="GO" id="GO:0004175">
    <property type="term" value="F:endopeptidase activity"/>
    <property type="evidence" value="ECO:0007669"/>
    <property type="project" value="UniProtKB-ARBA"/>
</dbReference>
<evidence type="ECO:0000256" key="1">
    <source>
        <dbReference type="SAM" id="Phobius"/>
    </source>
</evidence>
<evidence type="ECO:0000259" key="2">
    <source>
        <dbReference type="Pfam" id="PF02517"/>
    </source>
</evidence>
<dbReference type="EMBL" id="MASW01000005">
    <property type="protein sequence ID" value="PXY22891.1"/>
    <property type="molecule type" value="Genomic_DNA"/>
</dbReference>
<feature type="transmembrane region" description="Helical" evidence="1">
    <location>
        <begin position="24"/>
        <end position="41"/>
    </location>
</feature>
<dbReference type="PANTHER" id="PTHR39430">
    <property type="entry name" value="MEMBRANE-ASSOCIATED PROTEASE-RELATED"/>
    <property type="match status" value="1"/>
</dbReference>
<dbReference type="GO" id="GO:0080120">
    <property type="term" value="P:CAAX-box protein maturation"/>
    <property type="evidence" value="ECO:0007669"/>
    <property type="project" value="UniProtKB-ARBA"/>
</dbReference>
<reference evidence="3 4" key="1">
    <citation type="submission" date="2016-07" db="EMBL/GenBank/DDBJ databases">
        <title>Draft genome sequence of Prauserella muralis DSM 45305, isolated from a mould-covered wall in an indoor environment.</title>
        <authorList>
            <person name="Ruckert C."/>
            <person name="Albersmeier A."/>
            <person name="Jiang C.-L."/>
            <person name="Jiang Y."/>
            <person name="Kalinowski J."/>
            <person name="Schneider O."/>
            <person name="Winkler A."/>
            <person name="Zotchev S.B."/>
        </authorList>
    </citation>
    <scope>NUCLEOTIDE SEQUENCE [LARGE SCALE GENOMIC DNA]</scope>
    <source>
        <strain evidence="3 4">DSM 45305</strain>
    </source>
</reference>
<feature type="transmembrane region" description="Helical" evidence="1">
    <location>
        <begin position="47"/>
        <end position="64"/>
    </location>
</feature>
<gene>
    <name evidence="3" type="ORF">BAY60_20015</name>
</gene>
<evidence type="ECO:0000313" key="3">
    <source>
        <dbReference type="EMBL" id="PXY22891.1"/>
    </source>
</evidence>
<dbReference type="OrthoDB" id="3291654at2"/>
<dbReference type="InterPro" id="IPR015837">
    <property type="entry name" value="UCP026622_CAAX_protease"/>
</dbReference>
<keyword evidence="1" id="KW-0472">Membrane</keyword>
<feature type="transmembrane region" description="Helical" evidence="1">
    <location>
        <begin position="195"/>
        <end position="216"/>
    </location>
</feature>
<dbReference type="Pfam" id="PF02517">
    <property type="entry name" value="Rce1-like"/>
    <property type="match status" value="1"/>
</dbReference>
<keyword evidence="1" id="KW-1133">Transmembrane helix</keyword>
<sequence length="253" mass="26132">MDATPNTASPGTPTASAPGRLRQILALGLVLALLVGVHLITKLGPPGIGLVAGPAVAVVLVGVARRLGLSWHDLGLSRRSWRKGALYGGIAVAVVATVYVVGALLPWTSSSFLDVRYDMALGSALLTALVIIPLNTVLLEEIAFRGVLLGMLKRPLGTVWAVGLSSTLFGLWHILPSLHLGEQNQALGNVLGSGPTAQVLIVTGVVLFTAVAGVLFSELRRRSGSVLASAGMHWATNGLGVLLSSLLWAAHAT</sequence>
<dbReference type="PANTHER" id="PTHR39430:SF1">
    <property type="entry name" value="PROTEASE"/>
    <property type="match status" value="1"/>
</dbReference>
<proteinExistence type="predicted"/>
<dbReference type="AlphaFoldDB" id="A0A2V4ATM3"/>
<keyword evidence="4" id="KW-1185">Reference proteome</keyword>
<dbReference type="Proteomes" id="UP000249915">
    <property type="component" value="Unassembled WGS sequence"/>
</dbReference>
<feature type="transmembrane region" description="Helical" evidence="1">
    <location>
        <begin position="156"/>
        <end position="175"/>
    </location>
</feature>
<feature type="transmembrane region" description="Helical" evidence="1">
    <location>
        <begin position="119"/>
        <end position="144"/>
    </location>
</feature>
<protein>
    <submittedName>
        <fullName evidence="3">Abortive infection protein</fullName>
    </submittedName>
</protein>